<feature type="coiled-coil region" evidence="4">
    <location>
        <begin position="90"/>
        <end position="241"/>
    </location>
</feature>
<evidence type="ECO:0000313" key="8">
    <source>
        <dbReference type="Proteomes" id="UP000689195"/>
    </source>
</evidence>
<evidence type="ECO:0000256" key="4">
    <source>
        <dbReference type="SAM" id="Coils"/>
    </source>
</evidence>
<evidence type="ECO:0000256" key="2">
    <source>
        <dbReference type="ARBA" id="ARBA00022679"/>
    </source>
</evidence>
<evidence type="ECO:0000256" key="5">
    <source>
        <dbReference type="SAM" id="MobiDB-lite"/>
    </source>
</evidence>
<evidence type="ECO:0000313" key="7">
    <source>
        <dbReference type="EMBL" id="CAD8175255.1"/>
    </source>
</evidence>
<accession>A0A8S1VFW7</accession>
<protein>
    <recommendedName>
        <fullName evidence="6">Alpha-type protein kinase domain-containing protein</fullName>
    </recommendedName>
</protein>
<dbReference type="AlphaFoldDB" id="A0A8S1VFW7"/>
<keyword evidence="8" id="KW-1185">Reference proteome</keyword>
<gene>
    <name evidence="7" type="ORF">PPENT_87.1.T0620250</name>
</gene>
<name>A0A8S1VFW7_9CILI</name>
<evidence type="ECO:0000259" key="6">
    <source>
        <dbReference type="Pfam" id="PF02816"/>
    </source>
</evidence>
<comment type="caution">
    <text evidence="7">The sequence shown here is derived from an EMBL/GenBank/DDBJ whole genome shotgun (WGS) entry which is preliminary data.</text>
</comment>
<proteinExistence type="predicted"/>
<evidence type="ECO:0000256" key="1">
    <source>
        <dbReference type="ARBA" id="ARBA00022527"/>
    </source>
</evidence>
<dbReference type="EMBL" id="CAJJDO010000062">
    <property type="protein sequence ID" value="CAD8175255.1"/>
    <property type="molecule type" value="Genomic_DNA"/>
</dbReference>
<dbReference type="Proteomes" id="UP000689195">
    <property type="component" value="Unassembled WGS sequence"/>
</dbReference>
<reference evidence="7" key="1">
    <citation type="submission" date="2021-01" db="EMBL/GenBank/DDBJ databases">
        <authorList>
            <consortium name="Genoscope - CEA"/>
            <person name="William W."/>
        </authorList>
    </citation>
    <scope>NUCLEOTIDE SEQUENCE</scope>
</reference>
<dbReference type="GO" id="GO:0005524">
    <property type="term" value="F:ATP binding"/>
    <property type="evidence" value="ECO:0007669"/>
    <property type="project" value="InterPro"/>
</dbReference>
<feature type="region of interest" description="Disordered" evidence="5">
    <location>
        <begin position="473"/>
        <end position="497"/>
    </location>
</feature>
<feature type="domain" description="Alpha-type protein kinase" evidence="6">
    <location>
        <begin position="687"/>
        <end position="840"/>
    </location>
</feature>
<organism evidence="7 8">
    <name type="scientific">Paramecium pentaurelia</name>
    <dbReference type="NCBI Taxonomy" id="43138"/>
    <lineage>
        <taxon>Eukaryota</taxon>
        <taxon>Sar</taxon>
        <taxon>Alveolata</taxon>
        <taxon>Ciliophora</taxon>
        <taxon>Intramacronucleata</taxon>
        <taxon>Oligohymenophorea</taxon>
        <taxon>Peniculida</taxon>
        <taxon>Parameciidae</taxon>
        <taxon>Paramecium</taxon>
    </lineage>
</organism>
<keyword evidence="4" id="KW-0175">Coiled coil</keyword>
<sequence length="867" mass="104025">MSQYNVTVEMPNQQIYSFSCQPQNIKQKLLQKDNQIPCDNMILVDNQDDIFSAVNISHLINTQNKELKLHFKVLDAKQLYKEFKQQVNTIKKYQYDLDQNKENLKKLYQEMKDKENNYQNDLSSKEQQYNEKIRIKQEEFEQIKKQFEKDIQQASKKNIQLESDIKEIAYNHDKQENNIKKLKEINGNLEKINKELQRKIEEFNKMIQIFEQKNEEQKQKINELEKYINYVNQEKQTLQQQYQMSYDQTCQQYQMSYDQTCQQYQNYLNNMQKNYESIVQSQEQSQKDIEKQKQMLKKEEEKNKQYQDKIIQYENKITDLEAQIKQKEKQLEIKNNEINDCKQLGRSSKCYFDEASVKVSQLEKDKKNLQTQLDDINLNLITKDEECNQQIIQIQKLIIYQKEQKQKIDQLEQKVEDLEGNISQKVDEIKKKDSKLSNLNQELNDQAESNQNLKYKNLELVKQIEDLKEKLKNQNNREGQQQQVLQISKSSRIQPDRDEKEYIKKNHDLQNQLMQSKQQNQQIERDINEVKQKLKSMEQNQENYKQKVNQQEQKLHQEIILLKEQLYFTNQIIKKLSQKNMNIYQQGEVTSLMQRLMSSIYRINDYHLDPQSIISSQEYEIFEIILENDKAKQQKIKQYFFFEECLTTKKLGIVKLKRNVNINANAESTFFKGYVNQIQESTAKELQGKYLLRKELISQVEQFDNTEDILEIVKNNFLCQFLLQQFNDVLISQKMKVQEYKIARQFILKHIQKVEYYYCEMVEEGQYEKINGGTFIPNQNEIHKYFNAFSNYVLQNSKQELTITYIQLCGKYIYDMIVTSNNIGVFSPLDQGENEIIQFKGSTKGEFINSNNYYWNQKIENIANSSI</sequence>
<keyword evidence="3" id="KW-0418">Kinase</keyword>
<dbReference type="GO" id="GO:0004674">
    <property type="term" value="F:protein serine/threonine kinase activity"/>
    <property type="evidence" value="ECO:0007669"/>
    <property type="project" value="UniProtKB-KW"/>
</dbReference>
<dbReference type="InterPro" id="IPR004166">
    <property type="entry name" value="a-kinase_dom"/>
</dbReference>
<feature type="compositionally biased region" description="Polar residues" evidence="5">
    <location>
        <begin position="473"/>
        <end position="493"/>
    </location>
</feature>
<evidence type="ECO:0000256" key="3">
    <source>
        <dbReference type="ARBA" id="ARBA00022777"/>
    </source>
</evidence>
<keyword evidence="2" id="KW-0808">Transferase</keyword>
<dbReference type="Pfam" id="PF02816">
    <property type="entry name" value="Alpha_kinase"/>
    <property type="match status" value="1"/>
</dbReference>
<keyword evidence="1" id="KW-0723">Serine/threonine-protein kinase</keyword>